<comment type="caution">
    <text evidence="2">The sequence shown here is derived from an EMBL/GenBank/DDBJ whole genome shotgun (WGS) entry which is preliminary data.</text>
</comment>
<sequence length="158" mass="17666">MRKSIWASIERSPSFKARLSKEYALRTAGRKPVRKKKKSSIRGPRATNLTRTQRSRPGRDSTPAHDHESTNPQPKRPEWPSGADGSGAPHGALVLTASSNSTVDFDTMNPRRLLRGWCFAYSLTTYNSQHEEENINTNISLALQILYQHYTSAAQSLG</sequence>
<evidence type="ECO:0000313" key="3">
    <source>
        <dbReference type="Proteomes" id="UP000664521"/>
    </source>
</evidence>
<accession>A0A8H3EQ09</accession>
<gene>
    <name evidence="2" type="ORF">HETSPECPRED_000292</name>
</gene>
<feature type="compositionally biased region" description="Basic residues" evidence="1">
    <location>
        <begin position="28"/>
        <end position="40"/>
    </location>
</feature>
<organism evidence="2 3">
    <name type="scientific">Heterodermia speciosa</name>
    <dbReference type="NCBI Taxonomy" id="116794"/>
    <lineage>
        <taxon>Eukaryota</taxon>
        <taxon>Fungi</taxon>
        <taxon>Dikarya</taxon>
        <taxon>Ascomycota</taxon>
        <taxon>Pezizomycotina</taxon>
        <taxon>Lecanoromycetes</taxon>
        <taxon>OSLEUM clade</taxon>
        <taxon>Lecanoromycetidae</taxon>
        <taxon>Caliciales</taxon>
        <taxon>Physciaceae</taxon>
        <taxon>Heterodermia</taxon>
    </lineage>
</organism>
<dbReference type="Proteomes" id="UP000664521">
    <property type="component" value="Unassembled WGS sequence"/>
</dbReference>
<evidence type="ECO:0000313" key="2">
    <source>
        <dbReference type="EMBL" id="CAF9911291.1"/>
    </source>
</evidence>
<protein>
    <submittedName>
        <fullName evidence="2">Uncharacterized protein</fullName>
    </submittedName>
</protein>
<feature type="compositionally biased region" description="Basic and acidic residues" evidence="1">
    <location>
        <begin position="57"/>
        <end position="69"/>
    </location>
</feature>
<feature type="region of interest" description="Disordered" evidence="1">
    <location>
        <begin position="23"/>
        <end position="93"/>
    </location>
</feature>
<dbReference type="AlphaFoldDB" id="A0A8H3EQ09"/>
<proteinExistence type="predicted"/>
<evidence type="ECO:0000256" key="1">
    <source>
        <dbReference type="SAM" id="MobiDB-lite"/>
    </source>
</evidence>
<dbReference type="EMBL" id="CAJPDS010000010">
    <property type="protein sequence ID" value="CAF9911291.1"/>
    <property type="molecule type" value="Genomic_DNA"/>
</dbReference>
<name>A0A8H3EQ09_9LECA</name>
<reference evidence="2" key="1">
    <citation type="submission" date="2021-03" db="EMBL/GenBank/DDBJ databases">
        <authorList>
            <person name="Tagirdzhanova G."/>
        </authorList>
    </citation>
    <scope>NUCLEOTIDE SEQUENCE</scope>
</reference>
<keyword evidence="3" id="KW-1185">Reference proteome</keyword>